<dbReference type="InterPro" id="IPR008792">
    <property type="entry name" value="PQQD"/>
</dbReference>
<dbReference type="NCBIfam" id="NF033536">
    <property type="entry name" value="lasso_PqqD_Bac"/>
    <property type="match status" value="1"/>
</dbReference>
<dbReference type="EMBL" id="LIUT01000006">
    <property type="protein sequence ID" value="KOR76616.1"/>
    <property type="molecule type" value="Genomic_DNA"/>
</dbReference>
<dbReference type="Gene3D" id="1.10.10.1150">
    <property type="entry name" value="Coenzyme PQQ synthesis protein D (PqqD)"/>
    <property type="match status" value="1"/>
</dbReference>
<reference evidence="2" key="1">
    <citation type="submission" date="2015-08" db="EMBL/GenBank/DDBJ databases">
        <title>Genome sequencing project for genomic taxonomy and phylogenomics of Bacillus-like bacteria.</title>
        <authorList>
            <person name="Liu B."/>
            <person name="Wang J."/>
            <person name="Zhu Y."/>
            <person name="Liu G."/>
            <person name="Chen Q."/>
            <person name="Chen Z."/>
            <person name="Lan J."/>
            <person name="Che J."/>
            <person name="Ge C."/>
            <person name="Shi H."/>
            <person name="Pan Z."/>
            <person name="Liu X."/>
        </authorList>
    </citation>
    <scope>NUCLEOTIDE SEQUENCE [LARGE SCALE GENOMIC DNA]</scope>
    <source>
        <strain evidence="2">FJAT-22460</strain>
    </source>
</reference>
<evidence type="ECO:0000313" key="2">
    <source>
        <dbReference type="Proteomes" id="UP000036932"/>
    </source>
</evidence>
<proteinExistence type="predicted"/>
<gene>
    <name evidence="1" type="ORF">AM231_21930</name>
</gene>
<dbReference type="InterPro" id="IPR041881">
    <property type="entry name" value="PqqD_sf"/>
</dbReference>
<dbReference type="AlphaFoldDB" id="A0A0M1N391"/>
<name>A0A0M1N391_9BACL</name>
<dbReference type="Pfam" id="PF05402">
    <property type="entry name" value="PqqD"/>
    <property type="match status" value="1"/>
</dbReference>
<dbReference type="PATRIC" id="fig|1705565.3.peg.500"/>
<accession>A0A0M1N391</accession>
<evidence type="ECO:0000313" key="1">
    <source>
        <dbReference type="EMBL" id="KOR76616.1"/>
    </source>
</evidence>
<keyword evidence="2" id="KW-1185">Reference proteome</keyword>
<dbReference type="Proteomes" id="UP000036932">
    <property type="component" value="Unassembled WGS sequence"/>
</dbReference>
<protein>
    <submittedName>
        <fullName evidence="1">Metallophosphoesterase</fullName>
    </submittedName>
</protein>
<sequence>MLMNTEWKTSEVMIMQSEGFLVSDMDGEKVMLSIDNGKYYNLGRIGGRIWELASSPIAIHRMVEQLVAEYDIEPEACEQQVQQFLQQLASEGLVQVKEA</sequence>
<organism evidence="1 2">
    <name type="scientific">Paenibacillus solani</name>
    <dbReference type="NCBI Taxonomy" id="1705565"/>
    <lineage>
        <taxon>Bacteria</taxon>
        <taxon>Bacillati</taxon>
        <taxon>Bacillota</taxon>
        <taxon>Bacilli</taxon>
        <taxon>Bacillales</taxon>
        <taxon>Paenibacillaceae</taxon>
        <taxon>Paenibacillus</taxon>
    </lineage>
</organism>
<comment type="caution">
    <text evidence="1">The sequence shown here is derived from an EMBL/GenBank/DDBJ whole genome shotgun (WGS) entry which is preliminary data.</text>
</comment>